<dbReference type="GO" id="GO:0016853">
    <property type="term" value="F:isomerase activity"/>
    <property type="evidence" value="ECO:0007669"/>
    <property type="project" value="UniProtKB-KW"/>
</dbReference>
<keyword evidence="3" id="KW-0413">Isomerase</keyword>
<name>A3XMU3_LEEBM</name>
<sequence length="150" mass="17120">MLWGFVGAGLILFSAYSFNLYTERERSKFDIPTAVSFEKTDFNTALLKAKEANKPLFIDFYTGWCAPCLVFTKNVLTDQEVGEFMNDAFVNLKYDAEKGEGIKIAKKYKVTSYPTLLIIDSDGNLLERIGDQWVPKKEDMIAISKKYNNQ</sequence>
<dbReference type="Gene3D" id="3.40.30.10">
    <property type="entry name" value="Glutaredoxin"/>
    <property type="match status" value="1"/>
</dbReference>
<dbReference type="InterPro" id="IPR036249">
    <property type="entry name" value="Thioredoxin-like_sf"/>
</dbReference>
<evidence type="ECO:0000259" key="2">
    <source>
        <dbReference type="PROSITE" id="PS51352"/>
    </source>
</evidence>
<dbReference type="OrthoDB" id="9811036at2"/>
<dbReference type="HOGENOM" id="CLU_090389_8_2_10"/>
<dbReference type="GO" id="GO:0045454">
    <property type="term" value="P:cell redox homeostasis"/>
    <property type="evidence" value="ECO:0007669"/>
    <property type="project" value="TreeGrafter"/>
</dbReference>
<dbReference type="RefSeq" id="WP_009779776.1">
    <property type="nucleotide sequence ID" value="NZ_CH672395.1"/>
</dbReference>
<reference evidence="3 4" key="1">
    <citation type="journal article" date="2007" name="Nature">
        <title>Light stimulates growth of proteorhodopsin-containing marine Flavobacteria.</title>
        <authorList>
            <person name="Gomez-Consarnau L."/>
            <person name="Gonzalez J.M."/>
            <person name="Coll-Llado M."/>
            <person name="Gourdon P."/>
            <person name="Pascher T."/>
            <person name="Neutze R."/>
            <person name="Pedros-Alio C."/>
            <person name="Pinhassi J."/>
        </authorList>
    </citation>
    <scope>NUCLEOTIDE SEQUENCE [LARGE SCALE GENOMIC DNA]</scope>
    <source>
        <strain evidence="3 4">MED217</strain>
    </source>
</reference>
<comment type="caution">
    <text evidence="3">The sequence shown here is derived from an EMBL/GenBank/DDBJ whole genome shotgun (WGS) entry which is preliminary data.</text>
</comment>
<dbReference type="Proteomes" id="UP000001601">
    <property type="component" value="Unassembled WGS sequence"/>
</dbReference>
<dbReference type="Pfam" id="PF13899">
    <property type="entry name" value="Thioredoxin_7"/>
    <property type="match status" value="1"/>
</dbReference>
<dbReference type="eggNOG" id="COG4232">
    <property type="taxonomic scope" value="Bacteria"/>
</dbReference>
<dbReference type="AlphaFoldDB" id="A3XMU3"/>
<evidence type="ECO:0000313" key="4">
    <source>
        <dbReference type="Proteomes" id="UP000001601"/>
    </source>
</evidence>
<dbReference type="EMBL" id="AANC01000005">
    <property type="protein sequence ID" value="EAQ49127.1"/>
    <property type="molecule type" value="Genomic_DNA"/>
</dbReference>
<evidence type="ECO:0000313" key="3">
    <source>
        <dbReference type="EMBL" id="EAQ49127.1"/>
    </source>
</evidence>
<dbReference type="PROSITE" id="PS51352">
    <property type="entry name" value="THIOREDOXIN_2"/>
    <property type="match status" value="1"/>
</dbReference>
<gene>
    <name evidence="3" type="ORF">MED217_06976</name>
</gene>
<keyword evidence="4" id="KW-1185">Reference proteome</keyword>
<proteinExistence type="predicted"/>
<feature type="domain" description="Thioredoxin" evidence="2">
    <location>
        <begin position="28"/>
        <end position="149"/>
    </location>
</feature>
<dbReference type="GO" id="GO:0015035">
    <property type="term" value="F:protein-disulfide reductase activity"/>
    <property type="evidence" value="ECO:0007669"/>
    <property type="project" value="TreeGrafter"/>
</dbReference>
<evidence type="ECO:0000256" key="1">
    <source>
        <dbReference type="ARBA" id="ARBA00023284"/>
    </source>
</evidence>
<protein>
    <submittedName>
        <fullName evidence="3">Putative disulphide-isomerase</fullName>
    </submittedName>
</protein>
<organism evidence="3 4">
    <name type="scientific">Leeuwenhoekiella blandensis (strain CECT 7118 / CCUG 51940 / KCTC 22103 / MED217)</name>
    <name type="common">Flavobacterium sp. (strain MED217)</name>
    <dbReference type="NCBI Taxonomy" id="398720"/>
    <lineage>
        <taxon>Bacteria</taxon>
        <taxon>Pseudomonadati</taxon>
        <taxon>Bacteroidota</taxon>
        <taxon>Flavobacteriia</taxon>
        <taxon>Flavobacteriales</taxon>
        <taxon>Flavobacteriaceae</taxon>
        <taxon>Leeuwenhoekiella</taxon>
    </lineage>
</organism>
<dbReference type="PANTHER" id="PTHR32234:SF0">
    <property type="entry name" value="THIOL:DISULFIDE INTERCHANGE PROTEIN DSBD"/>
    <property type="match status" value="1"/>
</dbReference>
<dbReference type="InterPro" id="IPR017937">
    <property type="entry name" value="Thioredoxin_CS"/>
</dbReference>
<dbReference type="InterPro" id="IPR013766">
    <property type="entry name" value="Thioredoxin_domain"/>
</dbReference>
<dbReference type="PROSITE" id="PS00194">
    <property type="entry name" value="THIOREDOXIN_1"/>
    <property type="match status" value="1"/>
</dbReference>
<dbReference type="PANTHER" id="PTHR32234">
    <property type="entry name" value="THIOL:DISULFIDE INTERCHANGE PROTEIN DSBD"/>
    <property type="match status" value="1"/>
</dbReference>
<dbReference type="SUPFAM" id="SSF52833">
    <property type="entry name" value="Thioredoxin-like"/>
    <property type="match status" value="1"/>
</dbReference>
<keyword evidence="1" id="KW-0676">Redox-active center</keyword>
<dbReference type="STRING" id="398720.MED217_06976"/>
<accession>A3XMU3</accession>